<dbReference type="SUPFAM" id="SSF53448">
    <property type="entry name" value="Nucleotide-diphospho-sugar transferases"/>
    <property type="match status" value="1"/>
</dbReference>
<dbReference type="InterPro" id="IPR005835">
    <property type="entry name" value="NTP_transferase_dom"/>
</dbReference>
<protein>
    <submittedName>
        <fullName evidence="5">Glucose-1-phosphate adenylyltransferase</fullName>
    </submittedName>
</protein>
<keyword evidence="6" id="KW-1185">Reference proteome</keyword>
<sequence length="340" mass="38098">MNLLAVVDASVKKEGLQDLTMQRTVSSVPFAGRYRLIDFTLSNLVNSGVSTVGIFPSYPLASLLDHIGVGKSWDLDRRKNGLYFLPVTQRDGGLSSVGAFAALEEHIQFFTKSNQPHVVVTNSFVITQLDFKDMLEQHIDSGADITEAVSQGVSLKNYILSRELLLELIQTHQDKKVVSVEDVVNLKKSPHVFNEYDYKGYFAVIDSIQSYFEASFALLDEENREQLFLKDRPIYTKVKDEPPTRYMNGSKVKRALIANGSTIMGEVIDSTISRGVYIKKGARIEKCIIMQKSSVEENCDLKYVIADKDVFIGEGVVLHGTAEHPIVLRKGETVRKEDLR</sequence>
<evidence type="ECO:0000259" key="3">
    <source>
        <dbReference type="Pfam" id="PF00483"/>
    </source>
</evidence>
<name>A0A1B1S0A5_9BACL</name>
<dbReference type="KEGG" id="pll:I858_006120"/>
<dbReference type="CDD" id="cd02508">
    <property type="entry name" value="ADP_Glucose_PP"/>
    <property type="match status" value="1"/>
</dbReference>
<gene>
    <name evidence="5" type="ORF">I858_006120</name>
</gene>
<dbReference type="Pfam" id="PF00483">
    <property type="entry name" value="NTP_transferase"/>
    <property type="match status" value="1"/>
</dbReference>
<feature type="domain" description="Nucleotidyl transferase" evidence="3">
    <location>
        <begin position="16"/>
        <end position="147"/>
    </location>
</feature>
<evidence type="ECO:0000256" key="2">
    <source>
        <dbReference type="ARBA" id="ARBA00023056"/>
    </source>
</evidence>
<dbReference type="Pfam" id="PF24894">
    <property type="entry name" value="Hexapep_GlmU"/>
    <property type="match status" value="1"/>
</dbReference>
<reference evidence="5" key="1">
    <citation type="submission" date="2016-10" db="EMBL/GenBank/DDBJ databases">
        <authorList>
            <person name="See-Too W.S."/>
        </authorList>
    </citation>
    <scope>NUCLEOTIDE SEQUENCE</scope>
    <source>
        <strain evidence="5">L10.15</strain>
    </source>
</reference>
<dbReference type="Gene3D" id="3.90.550.10">
    <property type="entry name" value="Spore Coat Polysaccharide Biosynthesis Protein SpsA, Chain A"/>
    <property type="match status" value="2"/>
</dbReference>
<keyword evidence="2" id="KW-0320">Glycogen biosynthesis</keyword>
<dbReference type="STRING" id="1302659.I858_006120"/>
<evidence type="ECO:0000259" key="4">
    <source>
        <dbReference type="Pfam" id="PF24894"/>
    </source>
</evidence>
<dbReference type="Proteomes" id="UP000053354">
    <property type="component" value="Chromosome"/>
</dbReference>
<dbReference type="EMBL" id="CP016540">
    <property type="protein sequence ID" value="ANU26599.1"/>
    <property type="molecule type" value="Genomic_DNA"/>
</dbReference>
<evidence type="ECO:0000256" key="1">
    <source>
        <dbReference type="ARBA" id="ARBA00010443"/>
    </source>
</evidence>
<evidence type="ECO:0000313" key="5">
    <source>
        <dbReference type="EMBL" id="ANU26599.1"/>
    </source>
</evidence>
<dbReference type="InterPro" id="IPR056818">
    <property type="entry name" value="GlmU/GlgC-like_hexapep"/>
</dbReference>
<dbReference type="PANTHER" id="PTHR43523">
    <property type="entry name" value="GLUCOSE-1-PHOSPHATE ADENYLYLTRANSFERASE-RELATED"/>
    <property type="match status" value="1"/>
</dbReference>
<dbReference type="RefSeq" id="WP_049694054.1">
    <property type="nucleotide sequence ID" value="NZ_CP016540.2"/>
</dbReference>
<proteinExistence type="inferred from homology"/>
<dbReference type="InterPro" id="IPR029044">
    <property type="entry name" value="Nucleotide-diphossugar_trans"/>
</dbReference>
<organism evidence="5 6">
    <name type="scientific">Planococcus versutus</name>
    <dbReference type="NCBI Taxonomy" id="1302659"/>
    <lineage>
        <taxon>Bacteria</taxon>
        <taxon>Bacillati</taxon>
        <taxon>Bacillota</taxon>
        <taxon>Bacilli</taxon>
        <taxon>Bacillales</taxon>
        <taxon>Caryophanaceae</taxon>
        <taxon>Planococcus</taxon>
    </lineage>
</organism>
<dbReference type="OrthoDB" id="9801810at2"/>
<dbReference type="AlphaFoldDB" id="A0A1B1S0A5"/>
<dbReference type="SUPFAM" id="SSF51161">
    <property type="entry name" value="Trimeric LpxA-like enzymes"/>
    <property type="match status" value="1"/>
</dbReference>
<dbReference type="PANTHER" id="PTHR43523:SF6">
    <property type="entry name" value="GLYCOGEN BIOSYNTHESIS PROTEIN GLGD"/>
    <property type="match status" value="1"/>
</dbReference>
<dbReference type="CDD" id="cd04651">
    <property type="entry name" value="LbH_G1P_AT_C"/>
    <property type="match status" value="1"/>
</dbReference>
<accession>A0A1B1S0A5</accession>
<comment type="similarity">
    <text evidence="1">Belongs to the bacterial/plant glucose-1-phosphate adenylyltransferase family.</text>
</comment>
<dbReference type="GO" id="GO:0005978">
    <property type="term" value="P:glycogen biosynthetic process"/>
    <property type="evidence" value="ECO:0007669"/>
    <property type="project" value="UniProtKB-KW"/>
</dbReference>
<dbReference type="InterPro" id="IPR011004">
    <property type="entry name" value="Trimer_LpxA-like_sf"/>
</dbReference>
<dbReference type="Gene3D" id="2.160.10.10">
    <property type="entry name" value="Hexapeptide repeat proteins"/>
    <property type="match status" value="1"/>
</dbReference>
<keyword evidence="5" id="KW-0548">Nucleotidyltransferase</keyword>
<evidence type="ECO:0000313" key="6">
    <source>
        <dbReference type="Proteomes" id="UP000053354"/>
    </source>
</evidence>
<dbReference type="GO" id="GO:0008878">
    <property type="term" value="F:glucose-1-phosphate adenylyltransferase activity"/>
    <property type="evidence" value="ECO:0007669"/>
    <property type="project" value="InterPro"/>
</dbReference>
<keyword evidence="5" id="KW-0808">Transferase</keyword>
<feature type="domain" description="Glucose-1-phosphate adenylyltransferase/Bifunctional protein GlmU-like C-terminal hexapeptide" evidence="4">
    <location>
        <begin position="250"/>
        <end position="317"/>
    </location>
</feature>
<dbReference type="InterPro" id="IPR011831">
    <property type="entry name" value="ADP-Glc_PPase"/>
</dbReference>